<dbReference type="InterPro" id="IPR025389">
    <property type="entry name" value="DUF4300"/>
</dbReference>
<gene>
    <name evidence="3" type="ORF">K8P03_04775</name>
</gene>
<evidence type="ECO:0000313" key="4">
    <source>
        <dbReference type="Proteomes" id="UP000734271"/>
    </source>
</evidence>
<organism evidence="3 4">
    <name type="scientific">Anaerococcus murdochii</name>
    <dbReference type="NCBI Taxonomy" id="411577"/>
    <lineage>
        <taxon>Bacteria</taxon>
        <taxon>Bacillati</taxon>
        <taxon>Bacillota</taxon>
        <taxon>Tissierellia</taxon>
        <taxon>Tissierellales</taxon>
        <taxon>Peptoniphilaceae</taxon>
        <taxon>Anaerococcus</taxon>
    </lineage>
</organism>
<evidence type="ECO:0000256" key="1">
    <source>
        <dbReference type="SAM" id="SignalP"/>
    </source>
</evidence>
<dbReference type="Proteomes" id="UP000734271">
    <property type="component" value="Unassembled WGS sequence"/>
</dbReference>
<protein>
    <submittedName>
        <fullName evidence="3">DUF4300 family protein</fullName>
    </submittedName>
</protein>
<comment type="caution">
    <text evidence="3">The sequence shown here is derived from an EMBL/GenBank/DDBJ whole genome shotgun (WGS) entry which is preliminary data.</text>
</comment>
<feature type="chain" id="PRO_5047331094" evidence="1">
    <location>
        <begin position="20"/>
        <end position="286"/>
    </location>
</feature>
<name>A0ABS7SYJ9_9FIRM</name>
<dbReference type="RefSeq" id="WP_223418840.1">
    <property type="nucleotide sequence ID" value="NZ_JAIPME010000002.1"/>
</dbReference>
<dbReference type="Pfam" id="PF14133">
    <property type="entry name" value="DUF4300"/>
    <property type="match status" value="1"/>
</dbReference>
<dbReference type="PROSITE" id="PS51257">
    <property type="entry name" value="PROKAR_LIPOPROTEIN"/>
    <property type="match status" value="1"/>
</dbReference>
<reference evidence="3 4" key="1">
    <citation type="submission" date="2021-08" db="EMBL/GenBank/DDBJ databases">
        <title>FDA dAtabase for Regulatory Grade micrObial Sequences (FDA-ARGOS): Supporting development and validation of Infectious Disease Dx tests.</title>
        <authorList>
            <person name="Sproer C."/>
            <person name="Gronow S."/>
            <person name="Severitt S."/>
            <person name="Schroder I."/>
            <person name="Tallon L."/>
            <person name="Sadzewicz L."/>
            <person name="Zhao X."/>
            <person name="Boylan J."/>
            <person name="Ott S."/>
            <person name="Bowen H."/>
            <person name="Vavikolanu K."/>
            <person name="Hazen T."/>
            <person name="Aluvathingal J."/>
            <person name="Nadendla S."/>
            <person name="Lowell S."/>
            <person name="Myers T."/>
            <person name="Yan Y."/>
            <person name="Sichtig H."/>
        </authorList>
    </citation>
    <scope>NUCLEOTIDE SEQUENCE [LARGE SCALE GENOMIC DNA]</scope>
    <source>
        <strain evidence="3 4">FDAARGOS_1460</strain>
    </source>
</reference>
<dbReference type="EMBL" id="JAIPME010000002">
    <property type="protein sequence ID" value="MBZ2386611.1"/>
    <property type="molecule type" value="Genomic_DNA"/>
</dbReference>
<keyword evidence="4" id="KW-1185">Reference proteome</keyword>
<feature type="signal peptide" evidence="1">
    <location>
        <begin position="1"/>
        <end position="19"/>
    </location>
</feature>
<evidence type="ECO:0000259" key="2">
    <source>
        <dbReference type="Pfam" id="PF14133"/>
    </source>
</evidence>
<sequence length="286" mass="32510">MKKILLSLVIMVGILAACGQQQVVRKPSNVNKNVENPSLSNMANEASFDFVKKTLKEKLGSDNDMAGANVDKFMDMVNDYNKSVGEENLIGDFKEDLNPTYDTGKLIENRQKAKKKFPDTNCRINAYLLAVANMKIQRAGNPDDEMLFMDLEKIKEGHLFDGQVSETFRKFFSRVPTNGSKNPEDQAKVMEKYFEGWSFPKDASLVSVVIHDNLDGNYLFIGHIGVLVKTDEGYLFVEKISFEEPYQAIKFHNRQAVYDYLKDKFKDYTDPNTCPPFVMDNGEYVG</sequence>
<evidence type="ECO:0000313" key="3">
    <source>
        <dbReference type="EMBL" id="MBZ2386611.1"/>
    </source>
</evidence>
<feature type="domain" description="DUF4300" evidence="2">
    <location>
        <begin position="39"/>
        <end position="284"/>
    </location>
</feature>
<accession>A0ABS7SYJ9</accession>
<keyword evidence="1" id="KW-0732">Signal</keyword>
<proteinExistence type="predicted"/>